<evidence type="ECO:0000313" key="3">
    <source>
        <dbReference type="EMBL" id="GGF51844.1"/>
    </source>
</evidence>
<dbReference type="InterPro" id="IPR006976">
    <property type="entry name" value="VanZ-like"/>
</dbReference>
<dbReference type="Pfam" id="PF04892">
    <property type="entry name" value="VanZ"/>
    <property type="match status" value="1"/>
</dbReference>
<reference evidence="3" key="1">
    <citation type="journal article" date="2014" name="Int. J. Syst. Evol. Microbiol.">
        <title>Complete genome sequence of Corynebacterium casei LMG S-19264T (=DSM 44701T), isolated from a smear-ripened cheese.</title>
        <authorList>
            <consortium name="US DOE Joint Genome Institute (JGI-PGF)"/>
            <person name="Walter F."/>
            <person name="Albersmeier A."/>
            <person name="Kalinowski J."/>
            <person name="Ruckert C."/>
        </authorList>
    </citation>
    <scope>NUCLEOTIDE SEQUENCE</scope>
    <source>
        <strain evidence="3">CGMCC 1.16067</strain>
    </source>
</reference>
<reference evidence="3" key="2">
    <citation type="submission" date="2020-09" db="EMBL/GenBank/DDBJ databases">
        <authorList>
            <person name="Sun Q."/>
            <person name="Zhou Y."/>
        </authorList>
    </citation>
    <scope>NUCLEOTIDE SEQUENCE</scope>
    <source>
        <strain evidence="3">CGMCC 1.16067</strain>
    </source>
</reference>
<evidence type="ECO:0000313" key="4">
    <source>
        <dbReference type="Proteomes" id="UP000649179"/>
    </source>
</evidence>
<feature type="transmembrane region" description="Helical" evidence="1">
    <location>
        <begin position="80"/>
        <end position="100"/>
    </location>
</feature>
<name>A0A917BQ54_9ACTN</name>
<keyword evidence="4" id="KW-1185">Reference proteome</keyword>
<proteinExistence type="predicted"/>
<feature type="domain" description="VanZ-like" evidence="2">
    <location>
        <begin position="47"/>
        <end position="126"/>
    </location>
</feature>
<keyword evidence="1" id="KW-0472">Membrane</keyword>
<evidence type="ECO:0000256" key="1">
    <source>
        <dbReference type="SAM" id="Phobius"/>
    </source>
</evidence>
<evidence type="ECO:0000259" key="2">
    <source>
        <dbReference type="Pfam" id="PF04892"/>
    </source>
</evidence>
<protein>
    <recommendedName>
        <fullName evidence="2">VanZ-like domain-containing protein</fullName>
    </recommendedName>
</protein>
<dbReference type="AlphaFoldDB" id="A0A917BQ54"/>
<feature type="transmembrane region" description="Helical" evidence="1">
    <location>
        <begin position="55"/>
        <end position="75"/>
    </location>
</feature>
<gene>
    <name evidence="3" type="ORF">GCM10011519_27350</name>
</gene>
<feature type="transmembrane region" description="Helical" evidence="1">
    <location>
        <begin position="112"/>
        <end position="129"/>
    </location>
</feature>
<comment type="caution">
    <text evidence="3">The sequence shown here is derived from an EMBL/GenBank/DDBJ whole genome shotgun (WGS) entry which is preliminary data.</text>
</comment>
<keyword evidence="1" id="KW-0812">Transmembrane</keyword>
<organism evidence="3 4">
    <name type="scientific">Marmoricola endophyticus</name>
    <dbReference type="NCBI Taxonomy" id="2040280"/>
    <lineage>
        <taxon>Bacteria</taxon>
        <taxon>Bacillati</taxon>
        <taxon>Actinomycetota</taxon>
        <taxon>Actinomycetes</taxon>
        <taxon>Propionibacteriales</taxon>
        <taxon>Nocardioidaceae</taxon>
        <taxon>Marmoricola</taxon>
    </lineage>
</organism>
<sequence length="137" mass="14691">MTARRAVWLTAGLYAAALAALVLSPVGRELNELTVRMYGVWNYDLALPGRPPPEVFGFGLNVLLFIPVGILLAVLLRLPWLLTALCCVALSAAVELVQMIPALHRVSSLTDLVANGLGGLVGTLLSVPARHRWGRGR</sequence>
<dbReference type="EMBL" id="BMKQ01000001">
    <property type="protein sequence ID" value="GGF51844.1"/>
    <property type="molecule type" value="Genomic_DNA"/>
</dbReference>
<dbReference type="RefSeq" id="WP_188780276.1">
    <property type="nucleotide sequence ID" value="NZ_BMKQ01000001.1"/>
</dbReference>
<accession>A0A917BQ54</accession>
<keyword evidence="1" id="KW-1133">Transmembrane helix</keyword>
<dbReference type="Proteomes" id="UP000649179">
    <property type="component" value="Unassembled WGS sequence"/>
</dbReference>